<dbReference type="InterPro" id="IPR000008">
    <property type="entry name" value="C2_dom"/>
</dbReference>
<name>A0A8H7BS94_9FUNG</name>
<feature type="domain" description="C2" evidence="8">
    <location>
        <begin position="560"/>
        <end position="702"/>
    </location>
</feature>
<keyword evidence="11" id="KW-1185">Reference proteome</keyword>
<dbReference type="Pfam" id="PF24920">
    <property type="entry name" value="C2_TCB1"/>
    <property type="match status" value="1"/>
</dbReference>
<evidence type="ECO:0000259" key="8">
    <source>
        <dbReference type="PROSITE" id="PS50004"/>
    </source>
</evidence>
<dbReference type="GO" id="GO:0016020">
    <property type="term" value="C:membrane"/>
    <property type="evidence" value="ECO:0007669"/>
    <property type="project" value="UniProtKB-SubCell"/>
</dbReference>
<feature type="compositionally biased region" description="Acidic residues" evidence="6">
    <location>
        <begin position="879"/>
        <end position="891"/>
    </location>
</feature>
<dbReference type="InterPro" id="IPR037761">
    <property type="entry name" value="C2A_Tricalbin"/>
</dbReference>
<feature type="domain" description="C2" evidence="8">
    <location>
        <begin position="1054"/>
        <end position="1177"/>
    </location>
</feature>
<dbReference type="GO" id="GO:0008289">
    <property type="term" value="F:lipid binding"/>
    <property type="evidence" value="ECO:0007669"/>
    <property type="project" value="UniProtKB-KW"/>
</dbReference>
<evidence type="ECO:0000256" key="4">
    <source>
        <dbReference type="ARBA" id="ARBA00023121"/>
    </source>
</evidence>
<dbReference type="PIRSF" id="PIRSF037232">
    <property type="entry name" value="Tricalbin"/>
    <property type="match status" value="1"/>
</dbReference>
<feature type="region of interest" description="Disordered" evidence="6">
    <location>
        <begin position="1"/>
        <end position="76"/>
    </location>
</feature>
<evidence type="ECO:0000313" key="11">
    <source>
        <dbReference type="Proteomes" id="UP000605846"/>
    </source>
</evidence>
<keyword evidence="7" id="KW-0812">Transmembrane</keyword>
<keyword evidence="7" id="KW-1133">Transmembrane helix</keyword>
<protein>
    <submittedName>
        <fullName evidence="10">Uncharacterized protein</fullName>
    </submittedName>
</protein>
<dbReference type="CDD" id="cd04044">
    <property type="entry name" value="C2A_Tricalbin-like"/>
    <property type="match status" value="1"/>
</dbReference>
<dbReference type="EMBL" id="JABAYA010000051">
    <property type="protein sequence ID" value="KAF7727699.1"/>
    <property type="molecule type" value="Genomic_DNA"/>
</dbReference>
<feature type="domain" description="C2" evidence="8">
    <location>
        <begin position="1343"/>
        <end position="1459"/>
    </location>
</feature>
<keyword evidence="4" id="KW-0446">Lipid-binding</keyword>
<dbReference type="GO" id="GO:0006869">
    <property type="term" value="P:lipid transport"/>
    <property type="evidence" value="ECO:0007669"/>
    <property type="project" value="UniProtKB-KW"/>
</dbReference>
<feature type="region of interest" description="Disordered" evidence="6">
    <location>
        <begin position="878"/>
        <end position="903"/>
    </location>
</feature>
<reference evidence="10" key="1">
    <citation type="submission" date="2020-01" db="EMBL/GenBank/DDBJ databases">
        <title>Genome Sequencing of Three Apophysomyces-Like Fungal Strains Confirms a Novel Fungal Genus in the Mucoromycota with divergent Burkholderia-like Endosymbiotic Bacteria.</title>
        <authorList>
            <person name="Stajich J.E."/>
            <person name="Macias A.M."/>
            <person name="Carter-House D."/>
            <person name="Lovett B."/>
            <person name="Kasson L.R."/>
            <person name="Berry K."/>
            <person name="Grigoriev I."/>
            <person name="Chang Y."/>
            <person name="Spatafora J."/>
            <person name="Kasson M.T."/>
        </authorList>
    </citation>
    <scope>NUCLEOTIDE SEQUENCE</scope>
    <source>
        <strain evidence="10">NRRL A-21654</strain>
    </source>
</reference>
<dbReference type="PROSITE" id="PS51847">
    <property type="entry name" value="SMP"/>
    <property type="match status" value="1"/>
</dbReference>
<dbReference type="PANTHER" id="PTHR46980:SF2">
    <property type="entry name" value="TRICALBIN-1-RELATED"/>
    <property type="match status" value="1"/>
</dbReference>
<dbReference type="InterPro" id="IPR031468">
    <property type="entry name" value="SMP_LBD"/>
</dbReference>
<dbReference type="CDD" id="cd21678">
    <property type="entry name" value="SMP_TCB"/>
    <property type="match status" value="1"/>
</dbReference>
<keyword evidence="3" id="KW-0445">Lipid transport</keyword>
<dbReference type="InterPro" id="IPR017147">
    <property type="entry name" value="Tricalbin"/>
</dbReference>
<gene>
    <name evidence="10" type="ORF">EC973_007255</name>
</gene>
<dbReference type="Pfam" id="PF00168">
    <property type="entry name" value="C2"/>
    <property type="match status" value="5"/>
</dbReference>
<dbReference type="PANTHER" id="PTHR46980">
    <property type="entry name" value="TRICALBIN-1-RELATED"/>
    <property type="match status" value="1"/>
</dbReference>
<dbReference type="InterPro" id="IPR052455">
    <property type="entry name" value="Tricalbin_domain"/>
</dbReference>
<dbReference type="Gene3D" id="2.60.40.150">
    <property type="entry name" value="C2 domain"/>
    <property type="match status" value="5"/>
</dbReference>
<sequence>MTDTGPQPTIQDLITSSGLDEPEPVQQREDSQSHSTSEAVKETPGSEKSNSEKSNGEKTLLADGDSGKAKEGPTIPGAYTGSIALPDWYRVGWTAFSTLPNPGDEQGMTEFKDMDPAAVAEIFKGSRAVANRDNDIVAQYLKDSYYGEWYHNAGVFILTVLMTWLLTCFGAGLSTCLIIGAFLGTYYQTSIRRVRRNARDDIQRELMTTRLETDIESADWINHFLSRFWLIFEPALSAQIIGIADAILVENTPSFLDSIRLSTFTLGTKGPRIEGIKTYPRTEPNIVCMDWKLSFTPNDILDLSHRDLQSKINPKIVLSIRVGKGMIGAGMPVLLEDLAFSANMRLRFKLFNEFPHVKTVEASFLEKPQFDYVLKPVGGETFGFDINNIPGLQTFVEEQVHATLGPMMYAPNVYTVDVAAMMAGTDLDAANGVLAITVYSAHGLKGTDMFGSLDPYITFHSGNVNNPELGRTSAFENTTNPKWNETYFLLLNNLNDEFYVRVMDRNTGRKDSEIGVANFDLKELEEANNVVDGLNMSVLRSGKVVGEVKCDLRYFPAARPEKQEDGTIIPPPESESGILRFTVHECKEIGGAVKKGGLPGIGGLPVVGGLPIVGSGGSDIDAYAVVRVNGQEKLRTKTFKRSVNPRWDKYVEVFVPDKSQLDLGVNILNEKEFGEDEILGRWSSPLKTFEDDITNRKMDWWTLKDGTGRVHLSMQWKPVIMTGFSEGLGHGAYRPPIGVVRLHFAEAKELKNVEALTGGKSDPYVRVLAGMQVRGQTDVILDDLDPVWNSSLYVPVHSLREDLIFQVMDYNDISKDKILGLHDFILKDIVKETVVDGQTIYVGLDPVDRWVDLTSNERKKGKGRLHYTASFYPILELPKEEEEKEETGEEITEQKEESEKQVDGVIPADKTLPERDLHGELIKYTEDKKIDLLAYESGILAVTIHDVKLPERMKVTTDILLDSNDPQYRTSQAKGIHLPFNETGDAFVKEMEFSRLVVRVKAVKDNDKDDSHVGYYSRPVRDIVRALMNEDNSEPKSFDLLECPGGSVRLNFKFTPVIQFKLDPSESMENQGMLTATVLRAKNLKAMDRSGTSDPYVVFKLNGKEVYKTEVYKKQLNPVFKDEKFSAPVLQRIGAKLEAIIYDWDQFGGPDLLAQGDIIFTSDTLESFAAKEFEVPMTEGATLTIRLLWQPQLIARQRQGTSLLSATTRMFTSVPGTALGAGGKVIGTGLDVGGKVLGTGGRVVGGGVSAIGGGVSAIGSGIGSGIRGIGRLGRKSGGSEVSSTAGGRSSGVIPEEVAVEAPQVPVAAAPASTVPASAAPAPVAPTGQVPVAQPQTINDVSPRASLSKRSIFTTGADDAVNVKISIIAGRNLKGMNRDKTSDPYARVRIGKHVVHKTRHIKKTCEPEWNDVFTTKISQNQPILEIKVKDHNTFSDVDIGDAVFNMGDHLGSGQAFDGWLPLVPEGNGEIRIRVEAI</sequence>
<dbReference type="CDD" id="cd00030">
    <property type="entry name" value="C2"/>
    <property type="match status" value="1"/>
</dbReference>
<evidence type="ECO:0000259" key="9">
    <source>
        <dbReference type="PROSITE" id="PS51847"/>
    </source>
</evidence>
<organism evidence="10 11">
    <name type="scientific">Apophysomyces ossiformis</name>
    <dbReference type="NCBI Taxonomy" id="679940"/>
    <lineage>
        <taxon>Eukaryota</taxon>
        <taxon>Fungi</taxon>
        <taxon>Fungi incertae sedis</taxon>
        <taxon>Mucoromycota</taxon>
        <taxon>Mucoromycotina</taxon>
        <taxon>Mucoromycetes</taxon>
        <taxon>Mucorales</taxon>
        <taxon>Mucorineae</taxon>
        <taxon>Mucoraceae</taxon>
        <taxon>Apophysomyces</taxon>
    </lineage>
</organism>
<evidence type="ECO:0000313" key="10">
    <source>
        <dbReference type="EMBL" id="KAF7727699.1"/>
    </source>
</evidence>
<keyword evidence="2" id="KW-0813">Transport</keyword>
<evidence type="ECO:0000256" key="5">
    <source>
        <dbReference type="ARBA" id="ARBA00023136"/>
    </source>
</evidence>
<keyword evidence="5 7" id="KW-0472">Membrane</keyword>
<feature type="domain" description="C2" evidence="8">
    <location>
        <begin position="415"/>
        <end position="535"/>
    </location>
</feature>
<proteinExistence type="predicted"/>
<dbReference type="GO" id="GO:0071944">
    <property type="term" value="C:cell periphery"/>
    <property type="evidence" value="ECO:0007669"/>
    <property type="project" value="UniProtKB-ARBA"/>
</dbReference>
<dbReference type="GO" id="GO:0061817">
    <property type="term" value="P:endoplasmic reticulum-plasma membrane tethering"/>
    <property type="evidence" value="ECO:0007669"/>
    <property type="project" value="InterPro"/>
</dbReference>
<comment type="subcellular location">
    <subcellularLocation>
        <location evidence="1">Membrane</location>
    </subcellularLocation>
</comment>
<evidence type="ECO:0000256" key="1">
    <source>
        <dbReference type="ARBA" id="ARBA00004370"/>
    </source>
</evidence>
<feature type="region of interest" description="Disordered" evidence="6">
    <location>
        <begin position="1273"/>
        <end position="1293"/>
    </location>
</feature>
<dbReference type="Proteomes" id="UP000605846">
    <property type="component" value="Unassembled WGS sequence"/>
</dbReference>
<dbReference type="OrthoDB" id="1029639at2759"/>
<accession>A0A8H7BS94</accession>
<evidence type="ECO:0000256" key="3">
    <source>
        <dbReference type="ARBA" id="ARBA00023055"/>
    </source>
</evidence>
<feature type="compositionally biased region" description="Polar residues" evidence="6">
    <location>
        <begin position="1"/>
        <end position="18"/>
    </location>
</feature>
<dbReference type="InterPro" id="IPR056910">
    <property type="entry name" value="TCB1-3_C2"/>
</dbReference>
<evidence type="ECO:0000256" key="2">
    <source>
        <dbReference type="ARBA" id="ARBA00022448"/>
    </source>
</evidence>
<feature type="compositionally biased region" description="Basic and acidic residues" evidence="6">
    <location>
        <begin position="892"/>
        <end position="902"/>
    </location>
</feature>
<dbReference type="SMART" id="SM00239">
    <property type="entry name" value="C2"/>
    <property type="match status" value="5"/>
</dbReference>
<evidence type="ECO:0000256" key="7">
    <source>
        <dbReference type="SAM" id="Phobius"/>
    </source>
</evidence>
<comment type="caution">
    <text evidence="10">The sequence shown here is derived from an EMBL/GenBank/DDBJ whole genome shotgun (WGS) entry which is preliminary data.</text>
</comment>
<evidence type="ECO:0000256" key="6">
    <source>
        <dbReference type="SAM" id="MobiDB-lite"/>
    </source>
</evidence>
<dbReference type="InterPro" id="IPR035892">
    <property type="entry name" value="C2_domain_sf"/>
</dbReference>
<feature type="compositionally biased region" description="Basic and acidic residues" evidence="6">
    <location>
        <begin position="39"/>
        <end position="56"/>
    </location>
</feature>
<feature type="domain" description="C2" evidence="8">
    <location>
        <begin position="706"/>
        <end position="839"/>
    </location>
</feature>
<dbReference type="PROSITE" id="PS50004">
    <property type="entry name" value="C2"/>
    <property type="match status" value="5"/>
</dbReference>
<dbReference type="Pfam" id="PF25669">
    <property type="entry name" value="SMP_MUG190-like"/>
    <property type="match status" value="1"/>
</dbReference>
<feature type="domain" description="SMP-LTD" evidence="9">
    <location>
        <begin position="214"/>
        <end position="419"/>
    </location>
</feature>
<dbReference type="SUPFAM" id="SSF49562">
    <property type="entry name" value="C2 domain (Calcium/lipid-binding domain, CaLB)"/>
    <property type="match status" value="5"/>
</dbReference>
<feature type="transmembrane region" description="Helical" evidence="7">
    <location>
        <begin position="155"/>
        <end position="187"/>
    </location>
</feature>